<evidence type="ECO:0000256" key="1">
    <source>
        <dbReference type="SAM" id="Phobius"/>
    </source>
</evidence>
<evidence type="ECO:0000313" key="3">
    <source>
        <dbReference type="Proteomes" id="UP000198823"/>
    </source>
</evidence>
<dbReference type="RefSeq" id="WP_176765182.1">
    <property type="nucleotide sequence ID" value="NZ_FNAR01000032.1"/>
</dbReference>
<keyword evidence="1" id="KW-0472">Membrane</keyword>
<dbReference type="EMBL" id="FNAR01000032">
    <property type="protein sequence ID" value="SDE93787.1"/>
    <property type="molecule type" value="Genomic_DNA"/>
</dbReference>
<sequence>MWDWIAGLIWLIGMVAVAGAALGPDERENFMPLMRLAVLLYLLGLISMLSGS</sequence>
<reference evidence="2 3" key="1">
    <citation type="submission" date="2016-10" db="EMBL/GenBank/DDBJ databases">
        <authorList>
            <person name="de Groot N.N."/>
        </authorList>
    </citation>
    <scope>NUCLEOTIDE SEQUENCE [LARGE SCALE GENOMIC DNA]</scope>
    <source>
        <strain evidence="2 3">CGMCC 1.6762</strain>
    </source>
</reference>
<keyword evidence="1" id="KW-1133">Transmembrane helix</keyword>
<evidence type="ECO:0000313" key="2">
    <source>
        <dbReference type="EMBL" id="SDE93787.1"/>
    </source>
</evidence>
<dbReference type="STRING" id="426756.SAMN04488126_1324"/>
<dbReference type="AlphaFoldDB" id="A0A1G7H069"/>
<dbReference type="Proteomes" id="UP000198823">
    <property type="component" value="Unassembled WGS sequence"/>
</dbReference>
<name>A0A1G7H069_9BACL</name>
<proteinExistence type="predicted"/>
<feature type="transmembrane region" description="Helical" evidence="1">
    <location>
        <begin position="30"/>
        <end position="49"/>
    </location>
</feature>
<gene>
    <name evidence="2" type="ORF">SAMN04488126_1324</name>
</gene>
<protein>
    <submittedName>
        <fullName evidence="2">Uncharacterized protein</fullName>
    </submittedName>
</protein>
<accession>A0A1G7H069</accession>
<keyword evidence="1" id="KW-0812">Transmembrane</keyword>
<organism evidence="2 3">
    <name type="scientific">Bhargavaea beijingensis</name>
    <dbReference type="NCBI Taxonomy" id="426756"/>
    <lineage>
        <taxon>Bacteria</taxon>
        <taxon>Bacillati</taxon>
        <taxon>Bacillota</taxon>
        <taxon>Bacilli</taxon>
        <taxon>Bacillales</taxon>
        <taxon>Caryophanaceae</taxon>
        <taxon>Bhargavaea</taxon>
    </lineage>
</organism>